<dbReference type="SUPFAM" id="SSF109854">
    <property type="entry name" value="DinB/YfiT-like putative metalloenzymes"/>
    <property type="match status" value="1"/>
</dbReference>
<dbReference type="RefSeq" id="WP_111297125.1">
    <property type="nucleotide sequence ID" value="NZ_QKZV01000011.1"/>
</dbReference>
<comment type="caution">
    <text evidence="2">The sequence shown here is derived from an EMBL/GenBank/DDBJ whole genome shotgun (WGS) entry which is preliminary data.</text>
</comment>
<dbReference type="EMBL" id="QKZV01000011">
    <property type="protein sequence ID" value="PZX60068.1"/>
    <property type="molecule type" value="Genomic_DNA"/>
</dbReference>
<dbReference type="Proteomes" id="UP000249720">
    <property type="component" value="Unassembled WGS sequence"/>
</dbReference>
<feature type="domain" description="DinB-like" evidence="1">
    <location>
        <begin position="31"/>
        <end position="179"/>
    </location>
</feature>
<dbReference type="Pfam" id="PF12867">
    <property type="entry name" value="DinB_2"/>
    <property type="match status" value="1"/>
</dbReference>
<reference evidence="2 3" key="1">
    <citation type="submission" date="2018-06" db="EMBL/GenBank/DDBJ databases">
        <title>Genomic Encyclopedia of Archaeal and Bacterial Type Strains, Phase II (KMG-II): from individual species to whole genera.</title>
        <authorList>
            <person name="Goeker M."/>
        </authorList>
    </citation>
    <scope>NUCLEOTIDE SEQUENCE [LARGE SCALE GENOMIC DNA]</scope>
    <source>
        <strain evidence="2 3">DSM 23241</strain>
    </source>
</reference>
<proteinExistence type="predicted"/>
<evidence type="ECO:0000313" key="3">
    <source>
        <dbReference type="Proteomes" id="UP000249720"/>
    </source>
</evidence>
<dbReference type="AlphaFoldDB" id="A0A2W7RGK3"/>
<gene>
    <name evidence="2" type="ORF">LX80_02635</name>
</gene>
<dbReference type="OrthoDB" id="1524454at2"/>
<name>A0A2W7RGK3_9BACT</name>
<sequence>MKKVDTHLFIESLIEKVRSTIFEVQQLSHFNTTVLSLQPNRQSWSVAQVIQHLNIYNEYYIPTIENKLHLHNTKPLPKFTSGWLGNYFTHLMEPKSGNNIGKKMKAMKSAIPQQQPNAAKEISAFIQNQHQLLQLLQVATNANLQTIRIPTSLNKWVTLNLGDTFRFLIAHQERHFIQIKNTLSITSQQNKQYYPSGSHVVHHQ</sequence>
<dbReference type="InterPro" id="IPR024775">
    <property type="entry name" value="DinB-like"/>
</dbReference>
<organism evidence="2 3">
    <name type="scientific">Hydrotalea sandarakina</name>
    <dbReference type="NCBI Taxonomy" id="1004304"/>
    <lineage>
        <taxon>Bacteria</taxon>
        <taxon>Pseudomonadati</taxon>
        <taxon>Bacteroidota</taxon>
        <taxon>Chitinophagia</taxon>
        <taxon>Chitinophagales</taxon>
        <taxon>Chitinophagaceae</taxon>
        <taxon>Hydrotalea</taxon>
    </lineage>
</organism>
<protein>
    <submittedName>
        <fullName evidence="2">DinB family protein</fullName>
    </submittedName>
</protein>
<accession>A0A2W7RGK3</accession>
<keyword evidence="3" id="KW-1185">Reference proteome</keyword>
<evidence type="ECO:0000313" key="2">
    <source>
        <dbReference type="EMBL" id="PZX60068.1"/>
    </source>
</evidence>
<dbReference type="Gene3D" id="1.20.120.450">
    <property type="entry name" value="dinb family like domain"/>
    <property type="match status" value="1"/>
</dbReference>
<dbReference type="InterPro" id="IPR034660">
    <property type="entry name" value="DinB/YfiT-like"/>
</dbReference>
<evidence type="ECO:0000259" key="1">
    <source>
        <dbReference type="Pfam" id="PF12867"/>
    </source>
</evidence>